<keyword evidence="3" id="KW-0687">Ribonucleoprotein</keyword>
<dbReference type="Pfam" id="PF00177">
    <property type="entry name" value="Ribosomal_S7"/>
    <property type="match status" value="1"/>
</dbReference>
<feature type="domain" description="Small ribosomal subunit protein uS7" evidence="4">
    <location>
        <begin position="13"/>
        <end position="145"/>
    </location>
</feature>
<evidence type="ECO:0000256" key="1">
    <source>
        <dbReference type="ARBA" id="ARBA00007151"/>
    </source>
</evidence>
<dbReference type="AlphaFoldDB" id="A0A2P1G855"/>
<keyword evidence="2 5" id="KW-0689">Ribosomal protein</keyword>
<evidence type="ECO:0000256" key="3">
    <source>
        <dbReference type="ARBA" id="ARBA00023274"/>
    </source>
</evidence>
<proteinExistence type="inferred from homology"/>
<dbReference type="PIRSF" id="PIRSF002122">
    <property type="entry name" value="RPS7p_RPS7a_RPS5e_RPS7o"/>
    <property type="match status" value="1"/>
</dbReference>
<dbReference type="GO" id="GO:1990904">
    <property type="term" value="C:ribonucleoprotein complex"/>
    <property type="evidence" value="ECO:0007669"/>
    <property type="project" value="UniProtKB-KW"/>
</dbReference>
<sequence>MEQKKANNMNLLKEKKFIVFKYLKLVIKKGKKETNEKLLKLSFSFIKTFRKKNALIILLEGIQKAKPFCEVKSLKIKGGIQRIPVEIKQKRQKRLVLSWLLINTFTRNENTMVERLAKELLETVLLQSKTIKMCDDLHKIVEANKTFTQFKN</sequence>
<dbReference type="GO" id="GO:0006412">
    <property type="term" value="P:translation"/>
    <property type="evidence" value="ECO:0007669"/>
    <property type="project" value="InterPro"/>
</dbReference>
<organism evidence="5">
    <name type="scientific">Chroomonas placoidea</name>
    <dbReference type="NCBI Taxonomy" id="173977"/>
    <lineage>
        <taxon>Eukaryota</taxon>
        <taxon>Cryptophyceae</taxon>
        <taxon>Pyrenomonadales</taxon>
        <taxon>Chroomonadaceae</taxon>
        <taxon>Chroomonas</taxon>
    </lineage>
</organism>
<comment type="similarity">
    <text evidence="1">Belongs to the universal ribosomal protein uS7 family.</text>
</comment>
<reference evidence="5" key="1">
    <citation type="journal article" date="2018" name="BMC Genomics">
        <title>Comparative mitochondrial genomics of cryptophyte algae: gene shuffling and dynamic mobile genetic elements.</title>
        <authorList>
            <person name="Kim J.I."/>
            <person name="Yoon H.S."/>
            <person name="Yi G."/>
            <person name="Shin W."/>
            <person name="Archibald J.M."/>
        </authorList>
    </citation>
    <scope>NUCLEOTIDE SEQUENCE</scope>
    <source>
        <strain evidence="5">CCAP978/8</strain>
    </source>
</reference>
<keyword evidence="5" id="KW-0496">Mitochondrion</keyword>
<evidence type="ECO:0000313" key="5">
    <source>
        <dbReference type="EMBL" id="AVM81123.1"/>
    </source>
</evidence>
<dbReference type="EMBL" id="MG680941">
    <property type="protein sequence ID" value="AVM81123.1"/>
    <property type="molecule type" value="Genomic_DNA"/>
</dbReference>
<dbReference type="SUPFAM" id="SSF47973">
    <property type="entry name" value="Ribosomal protein S7"/>
    <property type="match status" value="1"/>
</dbReference>
<evidence type="ECO:0000256" key="2">
    <source>
        <dbReference type="ARBA" id="ARBA00022980"/>
    </source>
</evidence>
<dbReference type="Gene3D" id="1.10.455.10">
    <property type="entry name" value="Ribosomal protein S7 domain"/>
    <property type="match status" value="1"/>
</dbReference>
<dbReference type="InterPro" id="IPR036823">
    <property type="entry name" value="Ribosomal_uS7_dom_sf"/>
</dbReference>
<geneLocation type="mitochondrion" evidence="5"/>
<dbReference type="RefSeq" id="YP_009476630.1">
    <property type="nucleotide sequence ID" value="NC_037451.1"/>
</dbReference>
<dbReference type="InterPro" id="IPR000235">
    <property type="entry name" value="Ribosomal_uS7"/>
</dbReference>
<dbReference type="InterPro" id="IPR023798">
    <property type="entry name" value="Ribosomal_uS7_dom"/>
</dbReference>
<dbReference type="GO" id="GO:0005840">
    <property type="term" value="C:ribosome"/>
    <property type="evidence" value="ECO:0007669"/>
    <property type="project" value="UniProtKB-KW"/>
</dbReference>
<accession>A0A2P1G855</accession>
<evidence type="ECO:0000259" key="4">
    <source>
        <dbReference type="Pfam" id="PF00177"/>
    </source>
</evidence>
<dbReference type="PANTHER" id="PTHR11205">
    <property type="entry name" value="RIBOSOMAL PROTEIN S7"/>
    <property type="match status" value="1"/>
</dbReference>
<protein>
    <submittedName>
        <fullName evidence="5">Ribosomal protein S7</fullName>
    </submittedName>
</protein>
<name>A0A2P1G855_9CRYP</name>
<dbReference type="GeneID" id="36496254"/>
<gene>
    <name evidence="5" type="primary">rps7</name>
    <name evidence="5" type="ORF">CplaMt_p044</name>
</gene>